<dbReference type="EMBL" id="QAAD01000007">
    <property type="protein sequence ID" value="PTN08721.1"/>
    <property type="molecule type" value="Genomic_DNA"/>
</dbReference>
<evidence type="ECO:0000256" key="11">
    <source>
        <dbReference type="ARBA" id="ARBA00069173"/>
    </source>
</evidence>
<evidence type="ECO:0000259" key="14">
    <source>
        <dbReference type="Pfam" id="PF01729"/>
    </source>
</evidence>
<keyword evidence="7 12" id="KW-0328">Glycosyltransferase</keyword>
<comment type="function">
    <text evidence="1">Involved in the catabolism of quinolinic acid (QA).</text>
</comment>
<dbReference type="InterPro" id="IPR004393">
    <property type="entry name" value="NadC"/>
</dbReference>
<dbReference type="GO" id="GO:0005737">
    <property type="term" value="C:cytoplasm"/>
    <property type="evidence" value="ECO:0007669"/>
    <property type="project" value="TreeGrafter"/>
</dbReference>
<dbReference type="CDD" id="cd01572">
    <property type="entry name" value="QPRTase"/>
    <property type="match status" value="1"/>
</dbReference>
<evidence type="ECO:0000256" key="8">
    <source>
        <dbReference type="ARBA" id="ARBA00022679"/>
    </source>
</evidence>
<dbReference type="Proteomes" id="UP000243525">
    <property type="component" value="Unassembled WGS sequence"/>
</dbReference>
<evidence type="ECO:0000256" key="9">
    <source>
        <dbReference type="ARBA" id="ARBA00033102"/>
    </source>
</evidence>
<dbReference type="SUPFAM" id="SSF54675">
    <property type="entry name" value="Nicotinate/Quinolinate PRTase N-terminal domain-like"/>
    <property type="match status" value="1"/>
</dbReference>
<evidence type="ECO:0000259" key="15">
    <source>
        <dbReference type="Pfam" id="PF02749"/>
    </source>
</evidence>
<feature type="binding site" evidence="13">
    <location>
        <begin position="134"/>
        <end position="136"/>
    </location>
    <ligand>
        <name>substrate</name>
    </ligand>
</feature>
<dbReference type="RefSeq" id="WP_211316080.1">
    <property type="nucleotide sequence ID" value="NZ_OY782574.1"/>
</dbReference>
<feature type="binding site" evidence="13">
    <location>
        <position position="198"/>
    </location>
    <ligand>
        <name>substrate</name>
    </ligand>
</feature>
<dbReference type="InterPro" id="IPR036068">
    <property type="entry name" value="Nicotinate_pribotase-like_C"/>
</dbReference>
<feature type="binding site" evidence="13">
    <location>
        <position position="219"/>
    </location>
    <ligand>
        <name>substrate</name>
    </ligand>
</feature>
<comment type="similarity">
    <text evidence="3 12">Belongs to the NadC/ModD family.</text>
</comment>
<feature type="domain" description="Quinolinate phosphoribosyl transferase N-terminal" evidence="15">
    <location>
        <begin position="26"/>
        <end position="111"/>
    </location>
</feature>
<evidence type="ECO:0000256" key="1">
    <source>
        <dbReference type="ARBA" id="ARBA00003237"/>
    </source>
</evidence>
<evidence type="ECO:0000256" key="3">
    <source>
        <dbReference type="ARBA" id="ARBA00009400"/>
    </source>
</evidence>
<dbReference type="FunFam" id="3.20.20.70:FF:000030">
    <property type="entry name" value="Nicotinate-nucleotide pyrophosphorylase, carboxylating"/>
    <property type="match status" value="1"/>
</dbReference>
<evidence type="ECO:0000313" key="16">
    <source>
        <dbReference type="EMBL" id="PTN08721.1"/>
    </source>
</evidence>
<dbReference type="InterPro" id="IPR013785">
    <property type="entry name" value="Aldolase_TIM"/>
</dbReference>
<feature type="binding site" evidence="13">
    <location>
        <position position="101"/>
    </location>
    <ligand>
        <name>substrate</name>
    </ligand>
</feature>
<dbReference type="FunFam" id="3.90.1170.20:FF:000001">
    <property type="entry name" value="Nicotinate-nucleotide diphosphorylase (Carboxylating)"/>
    <property type="match status" value="1"/>
</dbReference>
<evidence type="ECO:0000256" key="7">
    <source>
        <dbReference type="ARBA" id="ARBA00022676"/>
    </source>
</evidence>
<dbReference type="EC" id="2.4.2.19" evidence="5"/>
<dbReference type="GO" id="GO:0034213">
    <property type="term" value="P:quinolinate catabolic process"/>
    <property type="evidence" value="ECO:0007669"/>
    <property type="project" value="TreeGrafter"/>
</dbReference>
<dbReference type="GO" id="GO:0004514">
    <property type="term" value="F:nicotinate-nucleotide diphosphorylase (carboxylating) activity"/>
    <property type="evidence" value="ECO:0007669"/>
    <property type="project" value="UniProtKB-EC"/>
</dbReference>
<evidence type="ECO:0000256" key="2">
    <source>
        <dbReference type="ARBA" id="ARBA00004893"/>
    </source>
</evidence>
<keyword evidence="8 12" id="KW-0808">Transferase</keyword>
<dbReference type="NCBIfam" id="TIGR00078">
    <property type="entry name" value="nadC"/>
    <property type="match status" value="1"/>
</dbReference>
<comment type="pathway">
    <text evidence="2">Cofactor biosynthesis; NAD(+) biosynthesis; nicotinate D-ribonucleotide from quinolinate: step 1/1.</text>
</comment>
<dbReference type="Gene3D" id="3.90.1170.20">
    <property type="entry name" value="Quinolinate phosphoribosyl transferase, N-terminal domain"/>
    <property type="match status" value="1"/>
</dbReference>
<dbReference type="PIRSF" id="PIRSF006250">
    <property type="entry name" value="NadC_ModD"/>
    <property type="match status" value="1"/>
</dbReference>
<feature type="binding site" evidence="13">
    <location>
        <position position="168"/>
    </location>
    <ligand>
        <name>substrate</name>
    </ligand>
</feature>
<dbReference type="UniPathway" id="UPA00253">
    <property type="reaction ID" value="UER00331"/>
</dbReference>
<feature type="binding site" evidence="13">
    <location>
        <begin position="242"/>
        <end position="244"/>
    </location>
    <ligand>
        <name>substrate</name>
    </ligand>
</feature>
<reference evidence="16 17" key="1">
    <citation type="submission" date="2018-04" db="EMBL/GenBank/DDBJ databases">
        <title>Genomic Encyclopedia of Archaeal and Bacterial Type Strains, Phase II (KMG-II): from individual species to whole genera.</title>
        <authorList>
            <person name="Goeker M."/>
        </authorList>
    </citation>
    <scope>NUCLEOTIDE SEQUENCE [LARGE SCALE GENOMIC DNA]</scope>
    <source>
        <strain evidence="16 17">DSM 28823</strain>
    </source>
</reference>
<dbReference type="Gene3D" id="3.20.20.70">
    <property type="entry name" value="Aldolase class I"/>
    <property type="match status" value="1"/>
</dbReference>
<evidence type="ECO:0000256" key="12">
    <source>
        <dbReference type="PIRNR" id="PIRNR006250"/>
    </source>
</evidence>
<dbReference type="InterPro" id="IPR022412">
    <property type="entry name" value="Quinolinate_PRibosylTrfase_N"/>
</dbReference>
<accession>A0A2T5C233</accession>
<name>A0A2T5C233_9BACT</name>
<dbReference type="InterPro" id="IPR037128">
    <property type="entry name" value="Quinolinate_PRibosylTase_N_sf"/>
</dbReference>
<evidence type="ECO:0000256" key="13">
    <source>
        <dbReference type="PIRSR" id="PIRSR006250-1"/>
    </source>
</evidence>
<keyword evidence="6" id="KW-0662">Pyridine nucleotide biosynthesis</keyword>
<evidence type="ECO:0000313" key="17">
    <source>
        <dbReference type="Proteomes" id="UP000243525"/>
    </source>
</evidence>
<dbReference type="PANTHER" id="PTHR32179">
    <property type="entry name" value="NICOTINATE-NUCLEOTIDE PYROPHOSPHORYLASE [CARBOXYLATING]"/>
    <property type="match status" value="1"/>
</dbReference>
<comment type="caution">
    <text evidence="16">The sequence shown here is derived from an EMBL/GenBank/DDBJ whole genome shotgun (WGS) entry which is preliminary data.</text>
</comment>
<evidence type="ECO:0000256" key="5">
    <source>
        <dbReference type="ARBA" id="ARBA00011944"/>
    </source>
</evidence>
<gene>
    <name evidence="16" type="ORF">C8N47_10779</name>
</gene>
<dbReference type="GO" id="GO:0009435">
    <property type="term" value="P:NAD+ biosynthetic process"/>
    <property type="evidence" value="ECO:0007669"/>
    <property type="project" value="UniProtKB-UniPathway"/>
</dbReference>
<feature type="binding site" evidence="13">
    <location>
        <begin position="263"/>
        <end position="265"/>
    </location>
    <ligand>
        <name>substrate</name>
    </ligand>
</feature>
<evidence type="ECO:0000256" key="10">
    <source>
        <dbReference type="ARBA" id="ARBA00047445"/>
    </source>
</evidence>
<comment type="subunit">
    <text evidence="4">Hexamer formed by 3 homodimers.</text>
</comment>
<keyword evidence="17" id="KW-1185">Reference proteome</keyword>
<evidence type="ECO:0000256" key="6">
    <source>
        <dbReference type="ARBA" id="ARBA00022642"/>
    </source>
</evidence>
<feature type="binding site" evidence="13">
    <location>
        <position position="158"/>
    </location>
    <ligand>
        <name>substrate</name>
    </ligand>
</feature>
<organism evidence="16 17">
    <name type="scientific">Mangrovibacterium marinum</name>
    <dbReference type="NCBI Taxonomy" id="1639118"/>
    <lineage>
        <taxon>Bacteria</taxon>
        <taxon>Pseudomonadati</taxon>
        <taxon>Bacteroidota</taxon>
        <taxon>Bacteroidia</taxon>
        <taxon>Marinilabiliales</taxon>
        <taxon>Prolixibacteraceae</taxon>
        <taxon>Mangrovibacterium</taxon>
    </lineage>
</organism>
<dbReference type="Pfam" id="PF01729">
    <property type="entry name" value="QRPTase_C"/>
    <property type="match status" value="1"/>
</dbReference>
<sequence>MMNQEELNAAEHLIDLALKEDVATGDLTTDNLIPAELTRKAFWRAKADGVIAGLQVAERTFKKLDANLSWNVLVNDGDKVKKGDLIVVFEGSYRAILTGERTALNFVQRLSGIASMSRIYADAVRDYKCQILDTRKTLPAFRLLDKYAVKTGGASNHRVGLFDMVMIKDNHIDIAGGISAAVQAIRAKVAPDIKIEVETTNLLQVQEAIDAGADIIMLDNMDNATTRQAVDLIAGRAKTEASGNMTLERLAEVAATGVDYISIGALTHSVTALDISQRIEA</sequence>
<comment type="catalytic activity">
    <reaction evidence="10">
        <text>nicotinate beta-D-ribonucleotide + CO2 + diphosphate = quinolinate + 5-phospho-alpha-D-ribose 1-diphosphate + 2 H(+)</text>
        <dbReference type="Rhea" id="RHEA:12733"/>
        <dbReference type="ChEBI" id="CHEBI:15378"/>
        <dbReference type="ChEBI" id="CHEBI:16526"/>
        <dbReference type="ChEBI" id="CHEBI:29959"/>
        <dbReference type="ChEBI" id="CHEBI:33019"/>
        <dbReference type="ChEBI" id="CHEBI:57502"/>
        <dbReference type="ChEBI" id="CHEBI:58017"/>
        <dbReference type="EC" id="2.4.2.19"/>
    </reaction>
</comment>
<dbReference type="SUPFAM" id="SSF51690">
    <property type="entry name" value="Nicotinate/Quinolinate PRTase C-terminal domain-like"/>
    <property type="match status" value="1"/>
</dbReference>
<dbReference type="AlphaFoldDB" id="A0A2T5C233"/>
<protein>
    <recommendedName>
        <fullName evidence="11">Probable nicotinate-nucleotide pyrophosphorylase [carboxylating]</fullName>
        <ecNumber evidence="5">2.4.2.19</ecNumber>
    </recommendedName>
    <alternativeName>
        <fullName evidence="9">Quinolinate phosphoribosyltransferase [decarboxylating]</fullName>
    </alternativeName>
</protein>
<evidence type="ECO:0000256" key="4">
    <source>
        <dbReference type="ARBA" id="ARBA00011218"/>
    </source>
</evidence>
<feature type="domain" description="Quinolinate phosphoribosyl transferase C-terminal" evidence="14">
    <location>
        <begin position="113"/>
        <end position="276"/>
    </location>
</feature>
<proteinExistence type="inferred from homology"/>
<dbReference type="PANTHER" id="PTHR32179:SF3">
    <property type="entry name" value="NICOTINATE-NUCLEOTIDE PYROPHOSPHORYLASE [CARBOXYLATING]"/>
    <property type="match status" value="1"/>
</dbReference>
<dbReference type="InterPro" id="IPR027277">
    <property type="entry name" value="NadC/ModD"/>
</dbReference>
<dbReference type="Pfam" id="PF02749">
    <property type="entry name" value="QRPTase_N"/>
    <property type="match status" value="1"/>
</dbReference>
<dbReference type="InterPro" id="IPR002638">
    <property type="entry name" value="Quinolinate_PRibosylTrfase_C"/>
</dbReference>